<proteinExistence type="predicted"/>
<reference evidence="1" key="1">
    <citation type="journal article" date="2020" name="Stud. Mycol.">
        <title>101 Dothideomycetes genomes: a test case for predicting lifestyles and emergence of pathogens.</title>
        <authorList>
            <person name="Haridas S."/>
            <person name="Albert R."/>
            <person name="Binder M."/>
            <person name="Bloem J."/>
            <person name="Labutti K."/>
            <person name="Salamov A."/>
            <person name="Andreopoulos B."/>
            <person name="Baker S."/>
            <person name="Barry K."/>
            <person name="Bills G."/>
            <person name="Bluhm B."/>
            <person name="Cannon C."/>
            <person name="Castanera R."/>
            <person name="Culley D."/>
            <person name="Daum C."/>
            <person name="Ezra D."/>
            <person name="Gonzalez J."/>
            <person name="Henrissat B."/>
            <person name="Kuo A."/>
            <person name="Liang C."/>
            <person name="Lipzen A."/>
            <person name="Lutzoni F."/>
            <person name="Magnuson J."/>
            <person name="Mondo S."/>
            <person name="Nolan M."/>
            <person name="Ohm R."/>
            <person name="Pangilinan J."/>
            <person name="Park H.-J."/>
            <person name="Ramirez L."/>
            <person name="Alfaro M."/>
            <person name="Sun H."/>
            <person name="Tritt A."/>
            <person name="Yoshinaga Y."/>
            <person name="Zwiers L.-H."/>
            <person name="Turgeon B."/>
            <person name="Goodwin S."/>
            <person name="Spatafora J."/>
            <person name="Crous P."/>
            <person name="Grigoriev I."/>
        </authorList>
    </citation>
    <scope>NUCLEOTIDE SEQUENCE</scope>
    <source>
        <strain evidence="1">CBS 207.26</strain>
    </source>
</reference>
<dbReference type="Proteomes" id="UP000800200">
    <property type="component" value="Unassembled WGS sequence"/>
</dbReference>
<gene>
    <name evidence="1" type="ORF">K469DRAFT_681346</name>
</gene>
<sequence length="219" mass="24262">MVPSEGLASPFDDKFRIVGGPDTRDLEYDLVGLEIQPRRGGFVAAQRTSNPKDYMETSSFSTGIPLGMTASSWTWCTLTYKRIIVKNGVVGSMSPQEEPLEAVEILNDYNSSSLPLQYVLRANSTPSVNYTIAVKSDPSLFYYASELLTEIIILDCRETSLLKQQNMLLHILSDQNLTDATNNIALAVSSLLRADDEIRADTAVGAAFREETFVHFNRP</sequence>
<dbReference type="AlphaFoldDB" id="A0A6A6EW01"/>
<accession>A0A6A6EW01</accession>
<dbReference type="EMBL" id="ML994610">
    <property type="protein sequence ID" value="KAF2194958.1"/>
    <property type="molecule type" value="Genomic_DNA"/>
</dbReference>
<name>A0A6A6EW01_9PEZI</name>
<evidence type="ECO:0000313" key="1">
    <source>
        <dbReference type="EMBL" id="KAF2194958.1"/>
    </source>
</evidence>
<protein>
    <submittedName>
        <fullName evidence="1">Uncharacterized protein</fullName>
    </submittedName>
</protein>
<evidence type="ECO:0000313" key="2">
    <source>
        <dbReference type="Proteomes" id="UP000800200"/>
    </source>
</evidence>
<keyword evidence="2" id="KW-1185">Reference proteome</keyword>
<organism evidence="1 2">
    <name type="scientific">Zopfia rhizophila CBS 207.26</name>
    <dbReference type="NCBI Taxonomy" id="1314779"/>
    <lineage>
        <taxon>Eukaryota</taxon>
        <taxon>Fungi</taxon>
        <taxon>Dikarya</taxon>
        <taxon>Ascomycota</taxon>
        <taxon>Pezizomycotina</taxon>
        <taxon>Dothideomycetes</taxon>
        <taxon>Dothideomycetes incertae sedis</taxon>
        <taxon>Zopfiaceae</taxon>
        <taxon>Zopfia</taxon>
    </lineage>
</organism>